<dbReference type="Proteomes" id="UP001501095">
    <property type="component" value="Unassembled WGS sequence"/>
</dbReference>
<dbReference type="RefSeq" id="WP_344540423.1">
    <property type="nucleotide sequence ID" value="NZ_BAAATM010000016.1"/>
</dbReference>
<reference evidence="7 8" key="1">
    <citation type="journal article" date="2019" name="Int. J. Syst. Evol. Microbiol.">
        <title>The Global Catalogue of Microorganisms (GCM) 10K type strain sequencing project: providing services to taxonomists for standard genome sequencing and annotation.</title>
        <authorList>
            <consortium name="The Broad Institute Genomics Platform"/>
            <consortium name="The Broad Institute Genome Sequencing Center for Infectious Disease"/>
            <person name="Wu L."/>
            <person name="Ma J."/>
        </authorList>
    </citation>
    <scope>NUCLEOTIDE SEQUENCE [LARGE SCALE GENOMIC DNA]</scope>
    <source>
        <strain evidence="7 8">JCM 6924</strain>
    </source>
</reference>
<keyword evidence="3" id="KW-0808">Transferase</keyword>
<evidence type="ECO:0000256" key="6">
    <source>
        <dbReference type="RuleBase" id="RU004508"/>
    </source>
</evidence>
<dbReference type="Pfam" id="PF01041">
    <property type="entry name" value="DegT_DnrJ_EryC1"/>
    <property type="match status" value="1"/>
</dbReference>
<comment type="cofactor">
    <cofactor evidence="1">
        <name>pyridoxal 5'-phosphate</name>
        <dbReference type="ChEBI" id="CHEBI:597326"/>
    </cofactor>
</comment>
<evidence type="ECO:0000313" key="7">
    <source>
        <dbReference type="EMBL" id="GAA2545466.1"/>
    </source>
</evidence>
<evidence type="ECO:0000256" key="3">
    <source>
        <dbReference type="ARBA" id="ARBA00022679"/>
    </source>
</evidence>
<accession>A0ABN3NZG3</accession>
<dbReference type="EMBL" id="BAAATM010000016">
    <property type="protein sequence ID" value="GAA2545466.1"/>
    <property type="molecule type" value="Genomic_DNA"/>
</dbReference>
<dbReference type="PANTHER" id="PTHR30244:SF34">
    <property type="entry name" value="DTDP-4-AMINO-4,6-DIDEOXYGALACTOSE TRANSAMINASE"/>
    <property type="match status" value="1"/>
</dbReference>
<dbReference type="InterPro" id="IPR015421">
    <property type="entry name" value="PyrdxlP-dep_Trfase_major"/>
</dbReference>
<evidence type="ECO:0000256" key="2">
    <source>
        <dbReference type="ARBA" id="ARBA00022576"/>
    </source>
</evidence>
<evidence type="ECO:0008006" key="9">
    <source>
        <dbReference type="Google" id="ProtNLM"/>
    </source>
</evidence>
<sequence length="415" mass="44998">MAIGEAGPGSVRHGSRPKRLEETMRLRLGRECVYVPSCRFGLYVALRHWCPPGGRVLMSPVNDDVIFFVVLAAGLRPVQAPLNPFDASIDVDAVPDEVWSSVSAVLTTNLYGNPDPAPRLRSRCDALGIPLFEDAAHAIGSRVGDRPVGAWGEASVFSLSKHVGAKAGGMLSLADPDLRRAVEETRAGLLTRGRISSELAFAVRPYAEAAVRGLRLRRAAWAAIRLLGLADREEIRMPLRPDELALAAGRAPGLDAHHPWLRVDMHDYRLESGRLRLGRIGRKLGRLDDVLDACRAGTELLLATPWAKPRDTHGTQPLFRVPLFVEDRDAAIAALADRGVVVGYLYDPPLDDYAGARFTDPSPAPEAARWFARHALPVDPLRARTVVEVLERSGARPVDVPGRLSRSGPTPGGLG</sequence>
<evidence type="ECO:0000313" key="8">
    <source>
        <dbReference type="Proteomes" id="UP001501095"/>
    </source>
</evidence>
<name>A0ABN3NZG3_9ACTN</name>
<dbReference type="SUPFAM" id="SSF53383">
    <property type="entry name" value="PLP-dependent transferases"/>
    <property type="match status" value="1"/>
</dbReference>
<comment type="caution">
    <text evidence="7">The sequence shown here is derived from an EMBL/GenBank/DDBJ whole genome shotgun (WGS) entry which is preliminary data.</text>
</comment>
<gene>
    <name evidence="7" type="ORF">GCM10010423_51110</name>
</gene>
<dbReference type="InterPro" id="IPR000653">
    <property type="entry name" value="DegT/StrS_aminotransferase"/>
</dbReference>
<dbReference type="Gene3D" id="3.40.640.10">
    <property type="entry name" value="Type I PLP-dependent aspartate aminotransferase-like (Major domain)"/>
    <property type="match status" value="1"/>
</dbReference>
<evidence type="ECO:0000256" key="5">
    <source>
        <dbReference type="ARBA" id="ARBA00038398"/>
    </source>
</evidence>
<keyword evidence="8" id="KW-1185">Reference proteome</keyword>
<keyword evidence="2" id="KW-0032">Aminotransferase</keyword>
<dbReference type="PANTHER" id="PTHR30244">
    <property type="entry name" value="TRANSAMINASE"/>
    <property type="match status" value="1"/>
</dbReference>
<evidence type="ECO:0000256" key="4">
    <source>
        <dbReference type="ARBA" id="ARBA00022898"/>
    </source>
</evidence>
<keyword evidence="4 6" id="KW-0663">Pyridoxal phosphate</keyword>
<dbReference type="InterPro" id="IPR015424">
    <property type="entry name" value="PyrdxlP-dep_Trfase"/>
</dbReference>
<organism evidence="7 8">
    <name type="scientific">Streptomyces levis</name>
    <dbReference type="NCBI Taxonomy" id="285566"/>
    <lineage>
        <taxon>Bacteria</taxon>
        <taxon>Bacillati</taxon>
        <taxon>Actinomycetota</taxon>
        <taxon>Actinomycetes</taxon>
        <taxon>Kitasatosporales</taxon>
        <taxon>Streptomycetaceae</taxon>
        <taxon>Streptomyces</taxon>
    </lineage>
</organism>
<evidence type="ECO:0000256" key="1">
    <source>
        <dbReference type="ARBA" id="ARBA00001933"/>
    </source>
</evidence>
<comment type="similarity">
    <text evidence="5">Belongs to the DegT/DnrJ/EryC1 family. L-glutamine:2-deoxy-scyllo-inosose/scyllo-inosose aminotransferase subfamily.</text>
</comment>
<proteinExistence type="inferred from homology"/>
<protein>
    <recommendedName>
        <fullName evidence="9">DegT/DnrJ/EryC1/StrS aminotransferase family protein</fullName>
    </recommendedName>
</protein>